<feature type="compositionally biased region" description="Polar residues" evidence="1">
    <location>
        <begin position="9"/>
        <end position="32"/>
    </location>
</feature>
<feature type="region of interest" description="Disordered" evidence="1">
    <location>
        <begin position="54"/>
        <end position="82"/>
    </location>
</feature>
<comment type="caution">
    <text evidence="2">The sequence shown here is derived from an EMBL/GenBank/DDBJ whole genome shotgun (WGS) entry which is preliminary data.</text>
</comment>
<name>A0AAV1PRZ3_SCOSC</name>
<keyword evidence="3" id="KW-1185">Reference proteome</keyword>
<feature type="region of interest" description="Disordered" evidence="1">
    <location>
        <begin position="1"/>
        <end position="33"/>
    </location>
</feature>
<accession>A0AAV1PRZ3</accession>
<evidence type="ECO:0000256" key="1">
    <source>
        <dbReference type="SAM" id="MobiDB-lite"/>
    </source>
</evidence>
<dbReference type="EMBL" id="CAWUFR010000221">
    <property type="protein sequence ID" value="CAK6973066.1"/>
    <property type="molecule type" value="Genomic_DNA"/>
</dbReference>
<dbReference type="AlphaFoldDB" id="A0AAV1PRZ3"/>
<dbReference type="Proteomes" id="UP001314229">
    <property type="component" value="Unassembled WGS sequence"/>
</dbReference>
<evidence type="ECO:0000313" key="2">
    <source>
        <dbReference type="EMBL" id="CAK6973066.1"/>
    </source>
</evidence>
<gene>
    <name evidence="2" type="ORF">FSCOSCO3_A009928</name>
</gene>
<organism evidence="2 3">
    <name type="scientific">Scomber scombrus</name>
    <name type="common">Atlantic mackerel</name>
    <name type="synonym">Scomber vernalis</name>
    <dbReference type="NCBI Taxonomy" id="13677"/>
    <lineage>
        <taxon>Eukaryota</taxon>
        <taxon>Metazoa</taxon>
        <taxon>Chordata</taxon>
        <taxon>Craniata</taxon>
        <taxon>Vertebrata</taxon>
        <taxon>Euteleostomi</taxon>
        <taxon>Actinopterygii</taxon>
        <taxon>Neopterygii</taxon>
        <taxon>Teleostei</taxon>
        <taxon>Neoteleostei</taxon>
        <taxon>Acanthomorphata</taxon>
        <taxon>Pelagiaria</taxon>
        <taxon>Scombriformes</taxon>
        <taxon>Scombridae</taxon>
        <taxon>Scomber</taxon>
    </lineage>
</organism>
<proteinExistence type="predicted"/>
<evidence type="ECO:0000313" key="3">
    <source>
        <dbReference type="Proteomes" id="UP001314229"/>
    </source>
</evidence>
<sequence length="82" mass="9243">MARNRHNNESQISETHRSFTALSERINTSSATDPHLQTVFTHYCAVLDLSLPTGFSQRPERRKDPRSSSGALCVNRSRNSGR</sequence>
<reference evidence="2 3" key="1">
    <citation type="submission" date="2024-01" db="EMBL/GenBank/DDBJ databases">
        <authorList>
            <person name="Alioto T."/>
            <person name="Alioto T."/>
            <person name="Gomez Garrido J."/>
        </authorList>
    </citation>
    <scope>NUCLEOTIDE SEQUENCE [LARGE SCALE GENOMIC DNA]</scope>
</reference>
<protein>
    <submittedName>
        <fullName evidence="2">Uncharacterized protein</fullName>
    </submittedName>
</protein>